<keyword evidence="2" id="KW-1185">Reference proteome</keyword>
<dbReference type="Proteomes" id="UP001497516">
    <property type="component" value="Chromosome 8"/>
</dbReference>
<organism evidence="1 2">
    <name type="scientific">Linum trigynum</name>
    <dbReference type="NCBI Taxonomy" id="586398"/>
    <lineage>
        <taxon>Eukaryota</taxon>
        <taxon>Viridiplantae</taxon>
        <taxon>Streptophyta</taxon>
        <taxon>Embryophyta</taxon>
        <taxon>Tracheophyta</taxon>
        <taxon>Spermatophyta</taxon>
        <taxon>Magnoliopsida</taxon>
        <taxon>eudicotyledons</taxon>
        <taxon>Gunneridae</taxon>
        <taxon>Pentapetalae</taxon>
        <taxon>rosids</taxon>
        <taxon>fabids</taxon>
        <taxon>Malpighiales</taxon>
        <taxon>Linaceae</taxon>
        <taxon>Linum</taxon>
    </lineage>
</organism>
<proteinExistence type="predicted"/>
<gene>
    <name evidence="1" type="ORF">LTRI10_LOCUS45717</name>
</gene>
<dbReference type="EMBL" id="OZ034821">
    <property type="protein sequence ID" value="CAL1405960.1"/>
    <property type="molecule type" value="Genomic_DNA"/>
</dbReference>
<dbReference type="AlphaFoldDB" id="A0AAV2G5L9"/>
<reference evidence="1 2" key="1">
    <citation type="submission" date="2024-04" db="EMBL/GenBank/DDBJ databases">
        <authorList>
            <person name="Fracassetti M."/>
        </authorList>
    </citation>
    <scope>NUCLEOTIDE SEQUENCE [LARGE SCALE GENOMIC DNA]</scope>
</reference>
<sequence>MRVPSFLPEVVDLRRDLMREGIRGGGIQFGRGQCGSRTSIQTSASLRERHQLCSASGDADRKTLKEVVAAAASSNSVHPATM</sequence>
<evidence type="ECO:0000313" key="2">
    <source>
        <dbReference type="Proteomes" id="UP001497516"/>
    </source>
</evidence>
<name>A0AAV2G5L9_9ROSI</name>
<evidence type="ECO:0000313" key="1">
    <source>
        <dbReference type="EMBL" id="CAL1405960.1"/>
    </source>
</evidence>
<protein>
    <submittedName>
        <fullName evidence="1">Uncharacterized protein</fullName>
    </submittedName>
</protein>
<accession>A0AAV2G5L9</accession>